<dbReference type="Proteomes" id="UP000264006">
    <property type="component" value="Chromosome"/>
</dbReference>
<keyword evidence="3" id="KW-0378">Hydrolase</keyword>
<organism evidence="5 6">
    <name type="scientific">Euzebya pacifica</name>
    <dbReference type="NCBI Taxonomy" id="1608957"/>
    <lineage>
        <taxon>Bacteria</taxon>
        <taxon>Bacillati</taxon>
        <taxon>Actinomycetota</taxon>
        <taxon>Nitriliruptoria</taxon>
        <taxon>Euzebyales</taxon>
    </lineage>
</organism>
<accession>A0A346XUV3</accession>
<evidence type="ECO:0000256" key="1">
    <source>
        <dbReference type="ARBA" id="ARBA00001947"/>
    </source>
</evidence>
<dbReference type="PANTHER" id="PTHR31817">
    <property type="match status" value="1"/>
</dbReference>
<keyword evidence="6" id="KW-1185">Reference proteome</keyword>
<dbReference type="RefSeq" id="WP_114590716.1">
    <property type="nucleotide sequence ID" value="NZ_CP031165.1"/>
</dbReference>
<dbReference type="InterPro" id="IPR012548">
    <property type="entry name" value="MATCAP"/>
</dbReference>
<name>A0A346XUV3_9ACTN</name>
<sequence>MTDLTAVNAWTARLWATTDEVELSRHQTPTNLGRIRAAALDSATEAVRPEYVPVPPDHVARLAAMAEQLEGKDAPFLSLVTQSLDTTLGFARALSDRGADAITAFGEAEYGTPTPDLVAHAEDVLATPAADDPTDDPTDEKERATAIDATALADLVDRVLAWMGVRGWTAIVRERSIARMAVASSAREVRIRADSTFSAAQLPGLIVHEVGTHVLRADEGSRQPLQMLARGLPGYLETEEGLATHHEAQVDPRPKRLRTFALRVLAADAALRGGLADVMGRLTDHVDPATAFPIAIRSKRGMADLTVPGSPLKDVVYLRGLRSVGNHLADHPGDHALLMAGKLGLPHLDLARRLQADGLLTTAEPRVQELQDAVRAAVPPWVG</sequence>
<reference evidence="5 6" key="1">
    <citation type="submission" date="2018-09" db="EMBL/GenBank/DDBJ databases">
        <title>Complete genome sequence of Euzebya sp. DY32-46 isolated from seawater of Pacific Ocean.</title>
        <authorList>
            <person name="Xu L."/>
            <person name="Wu Y.-H."/>
            <person name="Xu X.-W."/>
        </authorList>
    </citation>
    <scope>NUCLEOTIDE SEQUENCE [LARGE SCALE GENOMIC DNA]</scope>
    <source>
        <strain evidence="5 6">DY32-46</strain>
    </source>
</reference>
<evidence type="ECO:0000313" key="6">
    <source>
        <dbReference type="Proteomes" id="UP000264006"/>
    </source>
</evidence>
<protein>
    <recommendedName>
        <fullName evidence="7">DUF1704 domain-containing protein</fullName>
    </recommendedName>
</protein>
<dbReference type="Pfam" id="PF08014">
    <property type="entry name" value="MATCAP"/>
    <property type="match status" value="1"/>
</dbReference>
<evidence type="ECO:0000256" key="2">
    <source>
        <dbReference type="ARBA" id="ARBA00022670"/>
    </source>
</evidence>
<dbReference type="KEGG" id="euz:DVS28_a1301"/>
<proteinExistence type="predicted"/>
<gene>
    <name evidence="5" type="ORF">DVS28_a1301</name>
</gene>
<evidence type="ECO:0000313" key="5">
    <source>
        <dbReference type="EMBL" id="AXV06000.1"/>
    </source>
</evidence>
<dbReference type="GO" id="GO:0006508">
    <property type="term" value="P:proteolysis"/>
    <property type="evidence" value="ECO:0007669"/>
    <property type="project" value="UniProtKB-KW"/>
</dbReference>
<dbReference type="GO" id="GO:0080164">
    <property type="term" value="P:regulation of nitric oxide metabolic process"/>
    <property type="evidence" value="ECO:0007669"/>
    <property type="project" value="TreeGrafter"/>
</dbReference>
<keyword evidence="2" id="KW-0645">Protease</keyword>
<dbReference type="GO" id="GO:0008237">
    <property type="term" value="F:metallopeptidase activity"/>
    <property type="evidence" value="ECO:0007669"/>
    <property type="project" value="UniProtKB-KW"/>
</dbReference>
<comment type="cofactor">
    <cofactor evidence="1">
        <name>Zn(2+)</name>
        <dbReference type="ChEBI" id="CHEBI:29105"/>
    </cofactor>
</comment>
<evidence type="ECO:0008006" key="7">
    <source>
        <dbReference type="Google" id="ProtNLM"/>
    </source>
</evidence>
<dbReference type="OrthoDB" id="9785840at2"/>
<dbReference type="SMART" id="SM01154">
    <property type="entry name" value="DUF1704"/>
    <property type="match status" value="1"/>
</dbReference>
<dbReference type="AlphaFoldDB" id="A0A346XUV3"/>
<dbReference type="EMBL" id="CP031165">
    <property type="protein sequence ID" value="AXV06000.1"/>
    <property type="molecule type" value="Genomic_DNA"/>
</dbReference>
<evidence type="ECO:0000256" key="4">
    <source>
        <dbReference type="ARBA" id="ARBA00023049"/>
    </source>
</evidence>
<keyword evidence="4" id="KW-0482">Metalloprotease</keyword>
<dbReference type="PANTHER" id="PTHR31817:SF0">
    <property type="entry name" value="CHROMOSOME UNDETERMINED SCAFFOLD_67, WHOLE GENOME SHOTGUN SEQUENCE"/>
    <property type="match status" value="1"/>
</dbReference>
<evidence type="ECO:0000256" key="3">
    <source>
        <dbReference type="ARBA" id="ARBA00022801"/>
    </source>
</evidence>